<dbReference type="OrthoDB" id="1489043at2"/>
<sequence length="619" mass="69629">MKKIYVIFLAILSISFGYSQDKLWEVDLKETLYEVGWIKQSNDGLIIASGAKGLLAMNNTTGETVWHNKELKAVDKNTFLTIDGLPLFYVEYIPLAGKTRGIIINSSNGDIVFDTKDDGYRIKDFTILQNNGVILFELTKDKERYLMSFSLKTWKKEWITALGESKGFIKSLISKRSFIDHGPYFNKENNLIIGIKNQIFTINGTNGEIVWKHEADKRIKALVYSDINNSLYLGIKKSNKLTVLDPINGSDITPGKLKLRGTLIDVRPDEANNLIVVETEGFNIIDPKTNVFKWKKSFKIDFLDEVIPHPKGFIAIGKHEKDGTIALVNPEGDKIWDSKVKGYAYYVTPTEKGIMYVSTERSNILDFVKGKDVWDKDVKFKSIPAVTYDEKEEKVVLFENKKGYKFDLKSGQIELFAEDIALENVKKKTPLVAEYVKDGGYLLFTEQHISLLSPTGTLKYTQYYEPASSLKGFAQMAEIGLAVAGVDLDIGGALENIDQLSALSSGVYRRSTDQNDGTATESMVAGLYVGDGQNMATVFEITKTRYSNSKSIKDHQFIVAKIKSDTAPTKHSINMINKKTGAIDKQIDLLDKTPNYLIDVIDDVIFINEKNHLISSYKF</sequence>
<dbReference type="InterPro" id="IPR011047">
    <property type="entry name" value="Quinoprotein_ADH-like_sf"/>
</dbReference>
<comment type="caution">
    <text evidence="1">The sequence shown here is derived from an EMBL/GenBank/DDBJ whole genome shotgun (WGS) entry which is preliminary data.</text>
</comment>
<accession>A0A554VKG8</accession>
<name>A0A554VKG8_9FLAO</name>
<evidence type="ECO:0000313" key="1">
    <source>
        <dbReference type="EMBL" id="TSE08520.1"/>
    </source>
</evidence>
<gene>
    <name evidence="1" type="ORF">FOF46_12165</name>
</gene>
<keyword evidence="2" id="KW-1185">Reference proteome</keyword>
<dbReference type="Gene3D" id="2.130.10.10">
    <property type="entry name" value="YVTN repeat-like/Quinoprotein amine dehydrogenase"/>
    <property type="match status" value="1"/>
</dbReference>
<dbReference type="PANTHER" id="PTHR34512">
    <property type="entry name" value="CELL SURFACE PROTEIN"/>
    <property type="match status" value="1"/>
</dbReference>
<dbReference type="InterPro" id="IPR015943">
    <property type="entry name" value="WD40/YVTN_repeat-like_dom_sf"/>
</dbReference>
<dbReference type="PANTHER" id="PTHR34512:SF30">
    <property type="entry name" value="OUTER MEMBRANE PROTEIN ASSEMBLY FACTOR BAMB"/>
    <property type="match status" value="1"/>
</dbReference>
<evidence type="ECO:0000313" key="2">
    <source>
        <dbReference type="Proteomes" id="UP000318833"/>
    </source>
</evidence>
<dbReference type="RefSeq" id="WP_109435303.1">
    <property type="nucleotide sequence ID" value="NZ_CANLFO010000020.1"/>
</dbReference>
<dbReference type="SUPFAM" id="SSF50998">
    <property type="entry name" value="Quinoprotein alcohol dehydrogenase-like"/>
    <property type="match status" value="1"/>
</dbReference>
<organism evidence="1 2">
    <name type="scientific">Aquimarina algiphila</name>
    <dbReference type="NCBI Taxonomy" id="2047982"/>
    <lineage>
        <taxon>Bacteria</taxon>
        <taxon>Pseudomonadati</taxon>
        <taxon>Bacteroidota</taxon>
        <taxon>Flavobacteriia</taxon>
        <taxon>Flavobacteriales</taxon>
        <taxon>Flavobacteriaceae</taxon>
        <taxon>Aquimarina</taxon>
    </lineage>
</organism>
<dbReference type="Proteomes" id="UP000318833">
    <property type="component" value="Unassembled WGS sequence"/>
</dbReference>
<reference evidence="1 2" key="1">
    <citation type="submission" date="2019-07" db="EMBL/GenBank/DDBJ databases">
        <title>The draft genome sequence of Aquimarina algiphila M91.</title>
        <authorList>
            <person name="Meng X."/>
        </authorList>
    </citation>
    <scope>NUCLEOTIDE SEQUENCE [LARGE SCALE GENOMIC DNA]</scope>
    <source>
        <strain evidence="1 2">M91</strain>
    </source>
</reference>
<dbReference type="EMBL" id="VLNR01000022">
    <property type="protein sequence ID" value="TSE08520.1"/>
    <property type="molecule type" value="Genomic_DNA"/>
</dbReference>
<proteinExistence type="predicted"/>
<dbReference type="AlphaFoldDB" id="A0A554VKG8"/>
<protein>
    <submittedName>
        <fullName evidence="1">PQQ-like beta-propeller repeat protein</fullName>
    </submittedName>
</protein>